<keyword evidence="11 13" id="KW-0560">Oxidoreductase</keyword>
<feature type="binding site" evidence="15">
    <location>
        <position position="180"/>
    </location>
    <ligand>
        <name>NADP(+)</name>
        <dbReference type="ChEBI" id="CHEBI:58349"/>
    </ligand>
</feature>
<sequence length="370" mass="40233">MTSSFTSVDYEFMQRALDLAEQGRFSAAPNPCVGCVIVAAGKVIGEGFHLRAGTPHAEINAIDSIRSENRSQLKGATAYVTLEPCSHFGRTPPCADALIAAEVGRVVIAMQDPNPQVAGQGIERLRKAGIQVETGLMEPLAERVNLGFCMRMRNGRPWVRLKLASSLDGATALQNGESQWITGAEARSDVHRWRALSQAVVSSATSVIRDNARLTARHDSAQQQPLRVILDKHNELDPGHPFFQEQAPVLLVRSHVDTKQSWPSNCEVITASFTADGSFDLAALMAELGKREINNVWLECGKSLAGSFWQADLVDELILYLAPKLMGSAAQGLLSLPVFESMHQVPSLNLIDVRCVGDDIRIIATKKGEN</sequence>
<comment type="cofactor">
    <cofactor evidence="13 16">
        <name>Zn(2+)</name>
        <dbReference type="ChEBI" id="CHEBI:29105"/>
    </cofactor>
    <text evidence="13 16">Binds 1 zinc ion.</text>
</comment>
<reference evidence="19" key="1">
    <citation type="submission" date="2017-04" db="EMBL/GenBank/DDBJ databases">
        <authorList>
            <person name="Varghese N."/>
            <person name="Submissions S."/>
        </authorList>
    </citation>
    <scope>NUCLEOTIDE SEQUENCE [LARGE SCALE GENOMIC DNA]</scope>
</reference>
<evidence type="ECO:0000259" key="17">
    <source>
        <dbReference type="PROSITE" id="PS51747"/>
    </source>
</evidence>
<keyword evidence="9 13" id="KW-0862">Zinc</keyword>
<dbReference type="EC" id="3.5.4.26" evidence="13"/>
<keyword evidence="6 13" id="KW-0686">Riboflavin biosynthesis</keyword>
<comment type="pathway">
    <text evidence="3 13">Cofactor biosynthesis; riboflavin biosynthesis; 5-amino-6-(D-ribitylamino)uracil from GTP: step 3/4.</text>
</comment>
<comment type="function">
    <text evidence="1 13">Converts 2,5-diamino-6-(ribosylamino)-4(3h)-pyrimidinone 5'-phosphate into 5-amino-6-(ribosylamino)-2,4(1h,3h)-pyrimidinedione 5'-phosphate.</text>
</comment>
<evidence type="ECO:0000313" key="19">
    <source>
        <dbReference type="Proteomes" id="UP000194450"/>
    </source>
</evidence>
<dbReference type="CDD" id="cd01284">
    <property type="entry name" value="Riboflavin_deaminase-reductase"/>
    <property type="match status" value="1"/>
</dbReference>
<evidence type="ECO:0000256" key="13">
    <source>
        <dbReference type="PIRNR" id="PIRNR006769"/>
    </source>
</evidence>
<dbReference type="GO" id="GO:0008703">
    <property type="term" value="F:5-amino-6-(5-phosphoribosylamino)uracil reductase activity"/>
    <property type="evidence" value="ECO:0007669"/>
    <property type="project" value="UniProtKB-EC"/>
</dbReference>
<dbReference type="NCBIfam" id="TIGR00227">
    <property type="entry name" value="ribD_Cterm"/>
    <property type="match status" value="1"/>
</dbReference>
<evidence type="ECO:0000256" key="16">
    <source>
        <dbReference type="PIRSR" id="PIRSR006769-3"/>
    </source>
</evidence>
<dbReference type="SUPFAM" id="SSF53597">
    <property type="entry name" value="Dihydrofolate reductase-like"/>
    <property type="match status" value="1"/>
</dbReference>
<dbReference type="InterPro" id="IPR011549">
    <property type="entry name" value="RibD_C"/>
</dbReference>
<evidence type="ECO:0000256" key="9">
    <source>
        <dbReference type="ARBA" id="ARBA00022833"/>
    </source>
</evidence>
<keyword evidence="10 13" id="KW-0521">NADP</keyword>
<feature type="binding site" evidence="15">
    <location>
        <position position="217"/>
    </location>
    <ligand>
        <name>substrate</name>
    </ligand>
</feature>
<dbReference type="NCBIfam" id="TIGR00326">
    <property type="entry name" value="eubact_ribD"/>
    <property type="match status" value="1"/>
</dbReference>
<comment type="similarity">
    <text evidence="4 13">In the N-terminal section; belongs to the cytidine and deoxycytidylate deaminase family.</text>
</comment>
<dbReference type="Pfam" id="PF01872">
    <property type="entry name" value="RibD_C"/>
    <property type="match status" value="1"/>
</dbReference>
<dbReference type="OrthoDB" id="9800865at2"/>
<dbReference type="EC" id="1.1.1.193" evidence="13"/>
<gene>
    <name evidence="18" type="ORF">SAMN06297229_1740</name>
</gene>
<dbReference type="GO" id="GO:0009231">
    <property type="term" value="P:riboflavin biosynthetic process"/>
    <property type="evidence" value="ECO:0007669"/>
    <property type="project" value="UniProtKB-UniPathway"/>
</dbReference>
<keyword evidence="19" id="KW-1185">Reference proteome</keyword>
<organism evidence="18 19">
    <name type="scientific">Pseudidiomarina planktonica</name>
    <dbReference type="NCBI Taxonomy" id="1323738"/>
    <lineage>
        <taxon>Bacteria</taxon>
        <taxon>Pseudomonadati</taxon>
        <taxon>Pseudomonadota</taxon>
        <taxon>Gammaproteobacteria</taxon>
        <taxon>Alteromonadales</taxon>
        <taxon>Idiomarinaceae</taxon>
        <taxon>Pseudidiomarina</taxon>
    </lineage>
</organism>
<comment type="similarity">
    <text evidence="5 13">In the C-terminal section; belongs to the HTP reductase family.</text>
</comment>
<feature type="binding site" evidence="15">
    <location>
        <position position="214"/>
    </location>
    <ligand>
        <name>substrate</name>
    </ligand>
</feature>
<dbReference type="Gene3D" id="3.40.430.10">
    <property type="entry name" value="Dihydrofolate Reductase, subunit A"/>
    <property type="match status" value="1"/>
</dbReference>
<comment type="catalytic activity">
    <reaction evidence="13">
        <text>2,5-diamino-6-hydroxy-4-(5-phosphoribosylamino)-pyrimidine + H2O + H(+) = 5-amino-6-(5-phospho-D-ribosylamino)uracil + NH4(+)</text>
        <dbReference type="Rhea" id="RHEA:21868"/>
        <dbReference type="ChEBI" id="CHEBI:15377"/>
        <dbReference type="ChEBI" id="CHEBI:15378"/>
        <dbReference type="ChEBI" id="CHEBI:28938"/>
        <dbReference type="ChEBI" id="CHEBI:58453"/>
        <dbReference type="ChEBI" id="CHEBI:58614"/>
        <dbReference type="EC" id="3.5.4.26"/>
    </reaction>
</comment>
<evidence type="ECO:0000256" key="10">
    <source>
        <dbReference type="ARBA" id="ARBA00022857"/>
    </source>
</evidence>
<proteinExistence type="inferred from homology"/>
<evidence type="ECO:0000256" key="5">
    <source>
        <dbReference type="ARBA" id="ARBA00007417"/>
    </source>
</evidence>
<evidence type="ECO:0000256" key="15">
    <source>
        <dbReference type="PIRSR" id="PIRSR006769-2"/>
    </source>
</evidence>
<feature type="binding site" evidence="16">
    <location>
        <position position="85"/>
    </location>
    <ligand>
        <name>Zn(2+)</name>
        <dbReference type="ChEBI" id="CHEBI:29105"/>
        <note>catalytic</note>
    </ligand>
</feature>
<evidence type="ECO:0000256" key="7">
    <source>
        <dbReference type="ARBA" id="ARBA00022723"/>
    </source>
</evidence>
<keyword evidence="7 13" id="KW-0479">Metal-binding</keyword>
<comment type="pathway">
    <text evidence="2 13">Cofactor biosynthesis; riboflavin biosynthesis; 5-amino-6-(D-ribitylamino)uracil from GTP: step 2/4.</text>
</comment>
<dbReference type="PROSITE" id="PS00903">
    <property type="entry name" value="CYT_DCMP_DEAMINASES_1"/>
    <property type="match status" value="1"/>
</dbReference>
<dbReference type="InterPro" id="IPR050765">
    <property type="entry name" value="Riboflavin_Biosynth_HTPR"/>
</dbReference>
<evidence type="ECO:0000256" key="1">
    <source>
        <dbReference type="ARBA" id="ARBA00002151"/>
    </source>
</evidence>
<dbReference type="SUPFAM" id="SSF53927">
    <property type="entry name" value="Cytidine deaminase-like"/>
    <property type="match status" value="1"/>
</dbReference>
<feature type="binding site" evidence="15">
    <location>
        <position position="299"/>
    </location>
    <ligand>
        <name>substrate</name>
    </ligand>
</feature>
<dbReference type="Proteomes" id="UP000194450">
    <property type="component" value="Unassembled WGS sequence"/>
</dbReference>
<evidence type="ECO:0000256" key="3">
    <source>
        <dbReference type="ARBA" id="ARBA00004910"/>
    </source>
</evidence>
<dbReference type="GO" id="GO:0008270">
    <property type="term" value="F:zinc ion binding"/>
    <property type="evidence" value="ECO:0007669"/>
    <property type="project" value="InterPro"/>
</dbReference>
<dbReference type="FunFam" id="3.40.140.10:FF:000025">
    <property type="entry name" value="Riboflavin biosynthesis protein RibD"/>
    <property type="match status" value="1"/>
</dbReference>
<dbReference type="PANTHER" id="PTHR38011">
    <property type="entry name" value="DIHYDROFOLATE REDUCTASE FAMILY PROTEIN (AFU_ORTHOLOGUE AFUA_8G06820)"/>
    <property type="match status" value="1"/>
</dbReference>
<keyword evidence="8 13" id="KW-0378">Hydrolase</keyword>
<dbReference type="EMBL" id="FXWH01000001">
    <property type="protein sequence ID" value="SMQ69286.1"/>
    <property type="molecule type" value="Genomic_DNA"/>
</dbReference>
<feature type="binding site" evidence="15">
    <location>
        <position position="178"/>
    </location>
    <ligand>
        <name>substrate</name>
    </ligand>
</feature>
<dbReference type="InterPro" id="IPR002125">
    <property type="entry name" value="CMP_dCMP_dom"/>
</dbReference>
<dbReference type="GO" id="GO:0008835">
    <property type="term" value="F:diaminohydroxyphosphoribosylaminopyrimidine deaminase activity"/>
    <property type="evidence" value="ECO:0007669"/>
    <property type="project" value="UniProtKB-EC"/>
</dbReference>
<evidence type="ECO:0000256" key="14">
    <source>
        <dbReference type="PIRSR" id="PIRSR006769-1"/>
    </source>
</evidence>
<evidence type="ECO:0000256" key="6">
    <source>
        <dbReference type="ARBA" id="ARBA00022619"/>
    </source>
</evidence>
<dbReference type="RefSeq" id="WP_086434765.1">
    <property type="nucleotide sequence ID" value="NZ_FXWH01000001.1"/>
</dbReference>
<dbReference type="Pfam" id="PF00383">
    <property type="entry name" value="dCMP_cyt_deam_1"/>
    <property type="match status" value="1"/>
</dbReference>
<evidence type="ECO:0000256" key="2">
    <source>
        <dbReference type="ARBA" id="ARBA00004882"/>
    </source>
</evidence>
<dbReference type="AlphaFoldDB" id="A0A1Y6F466"/>
<keyword evidence="12" id="KW-0511">Multifunctional enzyme</keyword>
<dbReference type="PIRSF" id="PIRSF006769">
    <property type="entry name" value="RibD"/>
    <property type="match status" value="1"/>
</dbReference>
<evidence type="ECO:0000256" key="12">
    <source>
        <dbReference type="ARBA" id="ARBA00023268"/>
    </source>
</evidence>
<dbReference type="PANTHER" id="PTHR38011:SF7">
    <property type="entry name" value="2,5-DIAMINO-6-RIBOSYLAMINO-4(3H)-PYRIMIDINONE 5'-PHOSPHATE REDUCTASE"/>
    <property type="match status" value="1"/>
</dbReference>
<dbReference type="PROSITE" id="PS51747">
    <property type="entry name" value="CYT_DCMP_DEAMINASES_2"/>
    <property type="match status" value="1"/>
</dbReference>
<comment type="catalytic activity">
    <reaction evidence="13">
        <text>5-amino-6-(5-phospho-D-ribitylamino)uracil + NADP(+) = 5-amino-6-(5-phospho-D-ribosylamino)uracil + NADPH + H(+)</text>
        <dbReference type="Rhea" id="RHEA:17845"/>
        <dbReference type="ChEBI" id="CHEBI:15378"/>
        <dbReference type="ChEBI" id="CHEBI:57783"/>
        <dbReference type="ChEBI" id="CHEBI:58349"/>
        <dbReference type="ChEBI" id="CHEBI:58421"/>
        <dbReference type="ChEBI" id="CHEBI:58453"/>
        <dbReference type="EC" id="1.1.1.193"/>
    </reaction>
</comment>
<evidence type="ECO:0000256" key="8">
    <source>
        <dbReference type="ARBA" id="ARBA00022801"/>
    </source>
</evidence>
<dbReference type="Gene3D" id="3.40.140.10">
    <property type="entry name" value="Cytidine Deaminase, domain 2"/>
    <property type="match status" value="1"/>
</dbReference>
<feature type="binding site" evidence="15">
    <location>
        <position position="164"/>
    </location>
    <ligand>
        <name>NADP(+)</name>
        <dbReference type="ChEBI" id="CHEBI:58349"/>
    </ligand>
</feature>
<evidence type="ECO:0000313" key="18">
    <source>
        <dbReference type="EMBL" id="SMQ69286.1"/>
    </source>
</evidence>
<dbReference type="UniPathway" id="UPA00275">
    <property type="reaction ID" value="UER00401"/>
</dbReference>
<feature type="binding site" evidence="16">
    <location>
        <position position="56"/>
    </location>
    <ligand>
        <name>Zn(2+)</name>
        <dbReference type="ChEBI" id="CHEBI:29105"/>
        <note>catalytic</note>
    </ligand>
</feature>
<dbReference type="GO" id="GO:0050661">
    <property type="term" value="F:NADP binding"/>
    <property type="evidence" value="ECO:0007669"/>
    <property type="project" value="InterPro"/>
</dbReference>
<dbReference type="InterPro" id="IPR016193">
    <property type="entry name" value="Cytidine_deaminase-like"/>
</dbReference>
<dbReference type="InterPro" id="IPR004794">
    <property type="entry name" value="Eubact_RibD"/>
</dbReference>
<feature type="active site" description="Proton donor" evidence="14">
    <location>
        <position position="58"/>
    </location>
</feature>
<dbReference type="InterPro" id="IPR002734">
    <property type="entry name" value="RibDG_C"/>
</dbReference>
<feature type="binding site" evidence="15">
    <location>
        <position position="210"/>
    </location>
    <ligand>
        <name>NADP(+)</name>
        <dbReference type="ChEBI" id="CHEBI:58349"/>
    </ligand>
</feature>
<feature type="binding site" evidence="15">
    <location>
        <begin position="301"/>
        <end position="307"/>
    </location>
    <ligand>
        <name>NADP(+)</name>
        <dbReference type="ChEBI" id="CHEBI:58349"/>
    </ligand>
</feature>
<protein>
    <recommendedName>
        <fullName evidence="13">Riboflavin biosynthesis protein RibD</fullName>
    </recommendedName>
    <domain>
        <recommendedName>
            <fullName evidence="13">Diaminohydroxyphosphoribosylaminopyrimidine deaminase</fullName>
            <shortName evidence="13">DRAP deaminase</shortName>
            <ecNumber evidence="13">3.5.4.26</ecNumber>
        </recommendedName>
        <alternativeName>
            <fullName evidence="13">Riboflavin-specific deaminase</fullName>
        </alternativeName>
    </domain>
    <domain>
        <recommendedName>
            <fullName evidence="13">5-amino-6-(5-phosphoribosylamino)uracil reductase</fullName>
            <ecNumber evidence="13">1.1.1.193</ecNumber>
        </recommendedName>
        <alternativeName>
            <fullName evidence="13">HTP reductase</fullName>
        </alternativeName>
    </domain>
</protein>
<evidence type="ECO:0000256" key="11">
    <source>
        <dbReference type="ARBA" id="ARBA00023002"/>
    </source>
</evidence>
<dbReference type="InterPro" id="IPR016192">
    <property type="entry name" value="APOBEC/CMP_deaminase_Zn-bd"/>
</dbReference>
<evidence type="ECO:0000256" key="4">
    <source>
        <dbReference type="ARBA" id="ARBA00005259"/>
    </source>
</evidence>
<feature type="domain" description="CMP/dCMP-type deaminase" evidence="17">
    <location>
        <begin position="7"/>
        <end position="133"/>
    </location>
</feature>
<accession>A0A1Y6F466</accession>
<feature type="binding site" evidence="15">
    <location>
        <position position="194"/>
    </location>
    <ligand>
        <name>substrate</name>
    </ligand>
</feature>
<dbReference type="InterPro" id="IPR024072">
    <property type="entry name" value="DHFR-like_dom_sf"/>
</dbReference>
<name>A0A1Y6F466_9GAMM</name>
<feature type="binding site" evidence="16">
    <location>
        <position position="94"/>
    </location>
    <ligand>
        <name>Zn(2+)</name>
        <dbReference type="ChEBI" id="CHEBI:29105"/>
        <note>catalytic</note>
    </ligand>
</feature>